<dbReference type="SUPFAM" id="SSF51126">
    <property type="entry name" value="Pectin lyase-like"/>
    <property type="match status" value="1"/>
</dbReference>
<accession>A0A7C2WC85</accession>
<protein>
    <submittedName>
        <fullName evidence="6">DUF1565 domain-containing protein</fullName>
    </submittedName>
</protein>
<dbReference type="Gene3D" id="2.160.20.10">
    <property type="entry name" value="Single-stranded right-handed beta-helix, Pectin lyase-like"/>
    <property type="match status" value="1"/>
</dbReference>
<comment type="subcellular location">
    <subcellularLocation>
        <location evidence="1">Secreted</location>
    </subcellularLocation>
</comment>
<dbReference type="Pfam" id="PF13229">
    <property type="entry name" value="Beta_helix"/>
    <property type="match status" value="1"/>
</dbReference>
<reference evidence="6" key="1">
    <citation type="journal article" date="2020" name="mSystems">
        <title>Genome- and Community-Level Interaction Insights into Carbon Utilization and Element Cycling Functions of Hydrothermarchaeota in Hydrothermal Sediment.</title>
        <authorList>
            <person name="Zhou Z."/>
            <person name="Liu Y."/>
            <person name="Xu W."/>
            <person name="Pan J."/>
            <person name="Luo Z.H."/>
            <person name="Li M."/>
        </authorList>
    </citation>
    <scope>NUCLEOTIDE SEQUENCE [LARGE SCALE GENOMIC DNA]</scope>
    <source>
        <strain evidence="6">SpSt-192</strain>
    </source>
</reference>
<proteinExistence type="predicted"/>
<evidence type="ECO:0000259" key="5">
    <source>
        <dbReference type="Pfam" id="PF13229"/>
    </source>
</evidence>
<evidence type="ECO:0000256" key="1">
    <source>
        <dbReference type="ARBA" id="ARBA00004613"/>
    </source>
</evidence>
<dbReference type="PANTHER" id="PTHR40088">
    <property type="entry name" value="PECTATE LYASE (EUROFUNG)"/>
    <property type="match status" value="1"/>
</dbReference>
<dbReference type="InterPro" id="IPR052052">
    <property type="entry name" value="Polysaccharide_Lyase_9"/>
</dbReference>
<dbReference type="InterPro" id="IPR006626">
    <property type="entry name" value="PbH1"/>
</dbReference>
<dbReference type="AlphaFoldDB" id="A0A7C2WC85"/>
<dbReference type="InterPro" id="IPR012334">
    <property type="entry name" value="Pectin_lyas_fold"/>
</dbReference>
<organism evidence="6">
    <name type="scientific">Thermorudis sp</name>
    <dbReference type="NCBI Taxonomy" id="1969470"/>
    <lineage>
        <taxon>Bacteria</taxon>
        <taxon>Pseudomonadati</taxon>
        <taxon>Thermomicrobiota</taxon>
        <taxon>Thermomicrobia</taxon>
        <taxon>Thermomicrobia incertae sedis</taxon>
        <taxon>Thermorudis</taxon>
    </lineage>
</organism>
<dbReference type="SMART" id="SM00710">
    <property type="entry name" value="PbH1"/>
    <property type="match status" value="6"/>
</dbReference>
<dbReference type="GO" id="GO:0005576">
    <property type="term" value="C:extracellular region"/>
    <property type="evidence" value="ECO:0007669"/>
    <property type="project" value="UniProtKB-SubCell"/>
</dbReference>
<dbReference type="InterPro" id="IPR011050">
    <property type="entry name" value="Pectin_lyase_fold/virulence"/>
</dbReference>
<dbReference type="InterPro" id="IPR039448">
    <property type="entry name" value="Beta_helix"/>
</dbReference>
<name>A0A7C2WC85_9BACT</name>
<feature type="region of interest" description="Disordered" evidence="4">
    <location>
        <begin position="47"/>
        <end position="95"/>
    </location>
</feature>
<dbReference type="EMBL" id="DSID01000740">
    <property type="protein sequence ID" value="HEX71503.1"/>
    <property type="molecule type" value="Genomic_DNA"/>
</dbReference>
<dbReference type="GO" id="GO:0016837">
    <property type="term" value="F:carbon-oxygen lyase activity, acting on polysaccharides"/>
    <property type="evidence" value="ECO:0007669"/>
    <property type="project" value="TreeGrafter"/>
</dbReference>
<dbReference type="PANTHER" id="PTHR40088:SF2">
    <property type="entry name" value="SECRETED SUGAR HYDROLASE"/>
    <property type="match status" value="1"/>
</dbReference>
<feature type="compositionally biased region" description="Polar residues" evidence="4">
    <location>
        <begin position="76"/>
        <end position="88"/>
    </location>
</feature>
<sequence>MASLSRASLRWPSKRWQISLILAAGLVVVGSVVFARMLFIGDAMSPASELPASDQQHRSNPTMPAGTVPEDESAEPTPTVTDTVGSRPTPNPKTVEAPAFVLGATVDSEDSLVLYVAPDGSDEAPGTIEEPLRTLQRALDLAQPGTTIILRGGVYALEETVLTRRDGSEEAPITIRSMEGEVARLRGPEEDRGVQIEHDWYILEGLDLSGADVLLRLEGAEHVLVTWSTFHNAGSECVRLANQARYNTFSYNRVWNCGREDFDLEAGHKNGEGIYIGTAPEQRDEIGGVPDSCTDNVIEHNVFYTNGSEAVDIKEDSERNVIRYNVGSGNRDPEGAVFSSRGDFNVFLYNEAFGSLGAGFRTGGDSVDGRIYGTNNVFRGNDSHHNQGYGYKFMVWPQDVDCSNTGYANAGQLFYIDDEQAQIACSPGEHTP</sequence>
<feature type="domain" description="Right handed beta helix" evidence="5">
    <location>
        <begin position="217"/>
        <end position="346"/>
    </location>
</feature>
<evidence type="ECO:0000256" key="4">
    <source>
        <dbReference type="SAM" id="MobiDB-lite"/>
    </source>
</evidence>
<keyword evidence="2" id="KW-0964">Secreted</keyword>
<evidence type="ECO:0000256" key="3">
    <source>
        <dbReference type="ARBA" id="ARBA00022729"/>
    </source>
</evidence>
<gene>
    <name evidence="6" type="ORF">ENP13_09735</name>
</gene>
<comment type="caution">
    <text evidence="6">The sequence shown here is derived from an EMBL/GenBank/DDBJ whole genome shotgun (WGS) entry which is preliminary data.</text>
</comment>
<keyword evidence="3" id="KW-0732">Signal</keyword>
<evidence type="ECO:0000256" key="2">
    <source>
        <dbReference type="ARBA" id="ARBA00022525"/>
    </source>
</evidence>
<evidence type="ECO:0000313" key="6">
    <source>
        <dbReference type="EMBL" id="HEX71503.1"/>
    </source>
</evidence>